<feature type="transmembrane region" description="Helical" evidence="1">
    <location>
        <begin position="12"/>
        <end position="31"/>
    </location>
</feature>
<name>A0A6L9GER7_9MICC</name>
<evidence type="ECO:0000313" key="3">
    <source>
        <dbReference type="Proteomes" id="UP000477543"/>
    </source>
</evidence>
<keyword evidence="1" id="KW-0812">Transmembrane</keyword>
<evidence type="ECO:0000313" key="2">
    <source>
        <dbReference type="EMBL" id="NAZ17806.1"/>
    </source>
</evidence>
<dbReference type="AlphaFoldDB" id="A0A6L9GER7"/>
<keyword evidence="1" id="KW-0472">Membrane</keyword>
<dbReference type="RefSeq" id="WP_146956095.1">
    <property type="nucleotide sequence ID" value="NZ_JBNBOD010000002.1"/>
</dbReference>
<dbReference type="EMBL" id="WYDN01000026">
    <property type="protein sequence ID" value="NAZ17806.1"/>
    <property type="molecule type" value="Genomic_DNA"/>
</dbReference>
<reference evidence="2 3" key="1">
    <citation type="submission" date="2020-01" db="EMBL/GenBank/DDBJ databases">
        <title>Glutamicibacter soli M275.</title>
        <authorList>
            <person name="Meng X."/>
        </authorList>
    </citation>
    <scope>NUCLEOTIDE SEQUENCE [LARGE SCALE GENOMIC DNA]</scope>
    <source>
        <strain evidence="2 3">M275</strain>
    </source>
</reference>
<comment type="caution">
    <text evidence="2">The sequence shown here is derived from an EMBL/GenBank/DDBJ whole genome shotgun (WGS) entry which is preliminary data.</text>
</comment>
<accession>A0A6L9GER7</accession>
<organism evidence="2 3">
    <name type="scientific">Glutamicibacter soli</name>
    <dbReference type="NCBI Taxonomy" id="453836"/>
    <lineage>
        <taxon>Bacteria</taxon>
        <taxon>Bacillati</taxon>
        <taxon>Actinomycetota</taxon>
        <taxon>Actinomycetes</taxon>
        <taxon>Micrococcales</taxon>
        <taxon>Micrococcaceae</taxon>
        <taxon>Glutamicibacter</taxon>
    </lineage>
</organism>
<keyword evidence="1" id="KW-1133">Transmembrane helix</keyword>
<protein>
    <submittedName>
        <fullName evidence="2">Uncharacterized protein</fullName>
    </submittedName>
</protein>
<dbReference type="Proteomes" id="UP000477543">
    <property type="component" value="Unassembled WGS sequence"/>
</dbReference>
<proteinExistence type="predicted"/>
<gene>
    <name evidence="2" type="ORF">GT020_17325</name>
</gene>
<sequence>MKNNKKISYLTKSDILTSSLFGIAIIALMIYIEEYGFALVLSLTVVSGLIISAKKLRWSQKSWDAMMSSLRTSSFNSTSAPRIGYWIARTTSSSERTTYWFGKSFLDHYEFTRVPSKLGEKFETTFDESKYPHFQKKSTKYSIDEQAIKNLSKFVKF</sequence>
<evidence type="ECO:0000256" key="1">
    <source>
        <dbReference type="SAM" id="Phobius"/>
    </source>
</evidence>
<feature type="transmembrane region" description="Helical" evidence="1">
    <location>
        <begin position="37"/>
        <end position="53"/>
    </location>
</feature>